<dbReference type="GO" id="GO:0016020">
    <property type="term" value="C:membrane"/>
    <property type="evidence" value="ECO:0007669"/>
    <property type="project" value="UniProtKB-SubCell"/>
</dbReference>
<comment type="subcellular location">
    <subcellularLocation>
        <location evidence="1">Membrane</location>
        <topology evidence="1">Multi-pass membrane protein</topology>
    </subcellularLocation>
</comment>
<evidence type="ECO:0000256" key="1">
    <source>
        <dbReference type="ARBA" id="ARBA00004141"/>
    </source>
</evidence>
<gene>
    <name evidence="9" type="ORF">Ciccas_004225</name>
</gene>
<feature type="non-terminal residue" evidence="9">
    <location>
        <position position="336"/>
    </location>
</feature>
<dbReference type="PANTHER" id="PTHR13414">
    <property type="entry name" value="HUEL-CATION TRANSPORTER"/>
    <property type="match status" value="1"/>
</dbReference>
<evidence type="ECO:0000256" key="7">
    <source>
        <dbReference type="SAM" id="Phobius"/>
    </source>
</evidence>
<keyword evidence="3" id="KW-0813">Transport</keyword>
<dbReference type="InterPro" id="IPR027469">
    <property type="entry name" value="Cation_efflux_TMD_sf"/>
</dbReference>
<feature type="transmembrane region" description="Helical" evidence="7">
    <location>
        <begin position="125"/>
        <end position="147"/>
    </location>
</feature>
<keyword evidence="5 7" id="KW-1133">Transmembrane helix</keyword>
<dbReference type="InterPro" id="IPR058533">
    <property type="entry name" value="Cation_efflux_TM"/>
</dbReference>
<evidence type="ECO:0000256" key="4">
    <source>
        <dbReference type="ARBA" id="ARBA00022692"/>
    </source>
</evidence>
<dbReference type="EMBL" id="JBJKFK010000425">
    <property type="protein sequence ID" value="KAL3317129.1"/>
    <property type="molecule type" value="Genomic_DNA"/>
</dbReference>
<comment type="caution">
    <text evidence="9">The sequence shown here is derived from an EMBL/GenBank/DDBJ whole genome shotgun (WGS) entry which is preliminary data.</text>
</comment>
<evidence type="ECO:0000256" key="5">
    <source>
        <dbReference type="ARBA" id="ARBA00022989"/>
    </source>
</evidence>
<keyword evidence="10" id="KW-1185">Reference proteome</keyword>
<sequence length="336" mass="36181">MSSYQQSPSSASSIFSAGSGRVVAFAIAVNGLNAAFKGVAWWTTGSKSMFSEMMHSIADCFNQAILAFGLYTAAQKPDDVHPYGYLPMRNVSSLISGVGIFFLGSGFTFYHGLQGLLQPHEVQTYFMPLSVMAGSLLSEGSTLLMALRQTKLDAKRRGFESLRLYLVSGMADASTSVVLLEDAAAVAGVLVASTAMGLSVWTGNHWFDALGAIGVSAILASVAGFIIHTNTAFLIGKSAPIETQDAIMRILDNTKIIRGTYDVKATLISGDSVRFKAEVDLDGRELTRRYLETLPLEDFMKGFQDSNLVASFVTGPGHRDLTRRSNVLFHGLGMTW</sequence>
<evidence type="ECO:0000256" key="3">
    <source>
        <dbReference type="ARBA" id="ARBA00022448"/>
    </source>
</evidence>
<dbReference type="PANTHER" id="PTHR13414:SF9">
    <property type="entry name" value="PROTON-COUPLED ZINC ANTIPORTER SLC30A9, MITOCHONDRIAL"/>
    <property type="match status" value="1"/>
</dbReference>
<keyword evidence="4 7" id="KW-0812">Transmembrane</keyword>
<dbReference type="Pfam" id="PF01545">
    <property type="entry name" value="Cation_efflux"/>
    <property type="match status" value="1"/>
</dbReference>
<dbReference type="SUPFAM" id="SSF161111">
    <property type="entry name" value="Cation efflux protein transmembrane domain-like"/>
    <property type="match status" value="1"/>
</dbReference>
<proteinExistence type="inferred from homology"/>
<evidence type="ECO:0000313" key="9">
    <source>
        <dbReference type="EMBL" id="KAL3317129.1"/>
    </source>
</evidence>
<feature type="transmembrane region" description="Helical" evidence="7">
    <location>
        <begin position="183"/>
        <end position="203"/>
    </location>
</feature>
<dbReference type="InterPro" id="IPR002524">
    <property type="entry name" value="Cation_efflux"/>
</dbReference>
<dbReference type="NCBIfam" id="TIGR01297">
    <property type="entry name" value="CDF"/>
    <property type="match status" value="1"/>
</dbReference>
<dbReference type="InterPro" id="IPR040177">
    <property type="entry name" value="SLC30A9"/>
</dbReference>
<feature type="domain" description="Cation efflux protein transmembrane" evidence="8">
    <location>
        <begin position="25"/>
        <end position="232"/>
    </location>
</feature>
<name>A0ABD2QC78_9PLAT</name>
<evidence type="ECO:0000313" key="10">
    <source>
        <dbReference type="Proteomes" id="UP001626550"/>
    </source>
</evidence>
<evidence type="ECO:0000256" key="2">
    <source>
        <dbReference type="ARBA" id="ARBA00008873"/>
    </source>
</evidence>
<keyword evidence="6 7" id="KW-0472">Membrane</keyword>
<dbReference type="Proteomes" id="UP001626550">
    <property type="component" value="Unassembled WGS sequence"/>
</dbReference>
<protein>
    <recommendedName>
        <fullName evidence="8">Cation efflux protein transmembrane domain-containing protein</fullName>
    </recommendedName>
</protein>
<comment type="similarity">
    <text evidence="2">Belongs to the cation diffusion facilitator (CDF) transporter (TC 2.A.4) family. SLC30A subfamily.</text>
</comment>
<dbReference type="Gene3D" id="1.20.1510.10">
    <property type="entry name" value="Cation efflux protein transmembrane domain"/>
    <property type="match status" value="1"/>
</dbReference>
<feature type="transmembrane region" description="Helical" evidence="7">
    <location>
        <begin position="209"/>
        <end position="227"/>
    </location>
</feature>
<evidence type="ECO:0000259" key="8">
    <source>
        <dbReference type="Pfam" id="PF01545"/>
    </source>
</evidence>
<organism evidence="9 10">
    <name type="scientific">Cichlidogyrus casuarinus</name>
    <dbReference type="NCBI Taxonomy" id="1844966"/>
    <lineage>
        <taxon>Eukaryota</taxon>
        <taxon>Metazoa</taxon>
        <taxon>Spiralia</taxon>
        <taxon>Lophotrochozoa</taxon>
        <taxon>Platyhelminthes</taxon>
        <taxon>Monogenea</taxon>
        <taxon>Monopisthocotylea</taxon>
        <taxon>Dactylogyridea</taxon>
        <taxon>Ancyrocephalidae</taxon>
        <taxon>Cichlidogyrus</taxon>
    </lineage>
</organism>
<feature type="transmembrane region" description="Helical" evidence="7">
    <location>
        <begin position="21"/>
        <end position="42"/>
    </location>
</feature>
<feature type="transmembrane region" description="Helical" evidence="7">
    <location>
        <begin position="94"/>
        <end position="113"/>
    </location>
</feature>
<accession>A0ABD2QC78</accession>
<dbReference type="AlphaFoldDB" id="A0ABD2QC78"/>
<reference evidence="9 10" key="1">
    <citation type="submission" date="2024-11" db="EMBL/GenBank/DDBJ databases">
        <title>Adaptive evolution of stress response genes in parasites aligns with host niche diversity.</title>
        <authorList>
            <person name="Hahn C."/>
            <person name="Resl P."/>
        </authorList>
    </citation>
    <scope>NUCLEOTIDE SEQUENCE [LARGE SCALE GENOMIC DNA]</scope>
    <source>
        <strain evidence="9">EGGRZ-B1_66</strain>
        <tissue evidence="9">Body</tissue>
    </source>
</reference>
<evidence type="ECO:0000256" key="6">
    <source>
        <dbReference type="ARBA" id="ARBA00023136"/>
    </source>
</evidence>